<evidence type="ECO:0000256" key="7">
    <source>
        <dbReference type="ARBA" id="ARBA00022840"/>
    </source>
</evidence>
<dbReference type="Gene3D" id="3.30.54.20">
    <property type="match status" value="1"/>
</dbReference>
<proteinExistence type="inferred from homology"/>
<evidence type="ECO:0000256" key="12">
    <source>
        <dbReference type="SAM" id="Phobius"/>
    </source>
</evidence>
<dbReference type="HAMAP" id="MF_00036_B">
    <property type="entry name" value="Ala_tRNA_synth_B"/>
    <property type="match status" value="1"/>
</dbReference>
<accession>A0A2H0LVI2</accession>
<dbReference type="Gene3D" id="2.40.30.130">
    <property type="match status" value="1"/>
</dbReference>
<feature type="binding site" evidence="11">
    <location>
        <position position="548"/>
    </location>
    <ligand>
        <name>Zn(2+)</name>
        <dbReference type="ChEBI" id="CHEBI:29105"/>
    </ligand>
</feature>
<dbReference type="InterPro" id="IPR045864">
    <property type="entry name" value="aa-tRNA-synth_II/BPL/LPL"/>
</dbReference>
<keyword evidence="3 11" id="KW-0436">Ligase</keyword>
<comment type="caution">
    <text evidence="14">The sequence shown here is derived from an EMBL/GenBank/DDBJ whole genome shotgun (WGS) entry which is preliminary data.</text>
</comment>
<evidence type="ECO:0000256" key="3">
    <source>
        <dbReference type="ARBA" id="ARBA00022598"/>
    </source>
</evidence>
<evidence type="ECO:0000256" key="4">
    <source>
        <dbReference type="ARBA" id="ARBA00022723"/>
    </source>
</evidence>
<dbReference type="FunFam" id="3.30.54.20:FF:000001">
    <property type="entry name" value="Alanine--tRNA ligase"/>
    <property type="match status" value="1"/>
</dbReference>
<dbReference type="PRINTS" id="PR00980">
    <property type="entry name" value="TRNASYNTHALA"/>
</dbReference>
<protein>
    <recommendedName>
        <fullName evidence="11">Alanine--tRNA ligase</fullName>
        <ecNumber evidence="11">6.1.1.7</ecNumber>
    </recommendedName>
    <alternativeName>
        <fullName evidence="11">Alanyl-tRNA synthetase</fullName>
        <shortName evidence="11">AlaRS</shortName>
    </alternativeName>
</protein>
<feature type="domain" description="Alanyl-transfer RNA synthetases family profile" evidence="13">
    <location>
        <begin position="1"/>
        <end position="689"/>
    </location>
</feature>
<evidence type="ECO:0000256" key="11">
    <source>
        <dbReference type="HAMAP-Rule" id="MF_00036"/>
    </source>
</evidence>
<keyword evidence="5 11" id="KW-0547">Nucleotide-binding</keyword>
<comment type="cofactor">
    <cofactor evidence="11">
        <name>Zn(2+)</name>
        <dbReference type="ChEBI" id="CHEBI:29105"/>
    </cofactor>
    <text evidence="11">Binds 1 zinc ion per subunit.</text>
</comment>
<reference evidence="14 15" key="1">
    <citation type="submission" date="2017-09" db="EMBL/GenBank/DDBJ databases">
        <title>Depth-based differentiation of microbial function through sediment-hosted aquifers and enrichment of novel symbionts in the deep terrestrial subsurface.</title>
        <authorList>
            <person name="Probst A.J."/>
            <person name="Ladd B."/>
            <person name="Jarett J.K."/>
            <person name="Geller-Mcgrath D.E."/>
            <person name="Sieber C.M."/>
            <person name="Emerson J.B."/>
            <person name="Anantharaman K."/>
            <person name="Thomas B.C."/>
            <person name="Malmstrom R."/>
            <person name="Stieglmeier M."/>
            <person name="Klingl A."/>
            <person name="Woyke T."/>
            <person name="Ryan C.M."/>
            <person name="Banfield J.F."/>
        </authorList>
    </citation>
    <scope>NUCLEOTIDE SEQUENCE [LARGE SCALE GENOMIC DNA]</scope>
    <source>
        <strain evidence="14">CG11_big_fil_rev_8_21_14_0_20_42_13</strain>
    </source>
</reference>
<comment type="domain">
    <text evidence="11">Consists of three domains; the N-terminal catalytic domain, the editing domain and the C-terminal C-Ala domain. The editing domain removes incorrectly charged amino acids, while the C-Ala domain, along with tRNA(Ala), serves as a bridge to cooperatively bring together the editing and aminoacylation centers thus stimulating deacylation of misacylated tRNAs.</text>
</comment>
<evidence type="ECO:0000313" key="14">
    <source>
        <dbReference type="EMBL" id="PIQ88402.1"/>
    </source>
</evidence>
<evidence type="ECO:0000313" key="15">
    <source>
        <dbReference type="Proteomes" id="UP000229641"/>
    </source>
</evidence>
<dbReference type="SUPFAM" id="SSF50447">
    <property type="entry name" value="Translation proteins"/>
    <property type="match status" value="1"/>
</dbReference>
<dbReference type="GO" id="GO:0008270">
    <property type="term" value="F:zinc ion binding"/>
    <property type="evidence" value="ECO:0007669"/>
    <property type="project" value="UniProtKB-UniRule"/>
</dbReference>
<feature type="binding site" evidence="11">
    <location>
        <position position="650"/>
    </location>
    <ligand>
        <name>Zn(2+)</name>
        <dbReference type="ChEBI" id="CHEBI:29105"/>
    </ligand>
</feature>
<dbReference type="SMART" id="SM00863">
    <property type="entry name" value="tRNA_SAD"/>
    <property type="match status" value="1"/>
</dbReference>
<keyword evidence="7 11" id="KW-0067">ATP-binding</keyword>
<dbReference type="FunFam" id="3.10.310.40:FF:000001">
    <property type="entry name" value="Alanine--tRNA ligase"/>
    <property type="match status" value="1"/>
</dbReference>
<sequence>MKTDALRHKFLDFFKEKGHKIFVSDSLVPADDPTVLFTSAGMNQFKRQFLGQATDFRRAASCQKCLRTGDLENVGKTSGHHTFFEMLGNFSFGDYFKKEAITWAWEFVTERLGISCDKLWVSVYDNDDEAYKIWQGLVKIPRERIMKFGDKDNFWPANAILQGPDGPCGPCSEIFYDWGENEGCKKSDCSLRCSCGRFVEIWNLVFTQFNRVGRNNLEALPQKNIDTGMGLERIAAVMQGKRTNFEIDIFGPIVKEIMNIAVFSSPNMQEIYAIADHLRAVVFAICDGVIPSNEDRGYVVRKLIRRAFLNARQYGNKDPFLYRIVPKVADIMKVAYPELESERERISLVVKSEEERFCRTLSEGDRMLGEMKGIANKKRLTAEEAFKLYDTYGYPLDFLKERGVKFDQEAVNRLLEEQRSRSKNASSLTGEVFGGISSCGAGFNTEFVGYEKDSVKAKILSVNKQNDEICLILEKSCFYPESGGQCGDKGIIKTTSSLAEVYDTKKINQAILHYVKIKKGDFHAGEEAEAIVDSSRRLDTARNHTATHLLQASLRKVLGGHVRQQGSFVCEEYLRFDFTHFKALNKEEFFRVEEMVNQYIRDNDLVSKEEMTFLKAREAGALAFFAEKYADKVRVVSCGDYSKELCGGIHLDNTGQIGLFKIVSESSISSGIRRIEALTGKHAYKKLQEEERVIDELVEEFKVPKDRLKGEIEKKLKYIKKLEKDLFSAKLKLLKQDAPELLKNSTDVGGVKLIVADLKVNDMHYARSALDILRNKVSAPFAIFLFSLVGGGGTFIMALSEDLAEKGYDARKIVNKLGLAGGGRPDLVQGGMKNKATKQEGALWEEILSSPAGALKAIGKLLQSENN</sequence>
<keyword evidence="9 11" id="KW-0648">Protein biosynthesis</keyword>
<feature type="binding site" evidence="11">
    <location>
        <position position="646"/>
    </location>
    <ligand>
        <name>Zn(2+)</name>
        <dbReference type="ChEBI" id="CHEBI:29105"/>
    </ligand>
</feature>
<dbReference type="PROSITE" id="PS50860">
    <property type="entry name" value="AA_TRNA_LIGASE_II_ALA"/>
    <property type="match status" value="1"/>
</dbReference>
<dbReference type="Pfam" id="PF01411">
    <property type="entry name" value="tRNA-synt_2c"/>
    <property type="match status" value="1"/>
</dbReference>
<dbReference type="GO" id="GO:0005524">
    <property type="term" value="F:ATP binding"/>
    <property type="evidence" value="ECO:0007669"/>
    <property type="project" value="UniProtKB-UniRule"/>
</dbReference>
<dbReference type="SUPFAM" id="SSF55681">
    <property type="entry name" value="Class II aaRS and biotin synthetases"/>
    <property type="match status" value="1"/>
</dbReference>
<evidence type="ECO:0000256" key="10">
    <source>
        <dbReference type="ARBA" id="ARBA00023146"/>
    </source>
</evidence>
<gene>
    <name evidence="11" type="primary">alaS</name>
    <name evidence="14" type="ORF">COV72_08855</name>
</gene>
<evidence type="ECO:0000259" key="13">
    <source>
        <dbReference type="PROSITE" id="PS50860"/>
    </source>
</evidence>
<feature type="binding site" evidence="11">
    <location>
        <position position="544"/>
    </location>
    <ligand>
        <name>Zn(2+)</name>
        <dbReference type="ChEBI" id="CHEBI:29105"/>
    </ligand>
</feature>
<dbReference type="EC" id="6.1.1.7" evidence="11"/>
<evidence type="ECO:0000256" key="2">
    <source>
        <dbReference type="ARBA" id="ARBA00022555"/>
    </source>
</evidence>
<dbReference type="GO" id="GO:0005829">
    <property type="term" value="C:cytosol"/>
    <property type="evidence" value="ECO:0007669"/>
    <property type="project" value="TreeGrafter"/>
</dbReference>
<dbReference type="InterPro" id="IPR050058">
    <property type="entry name" value="Ala-tRNA_ligase"/>
</dbReference>
<dbReference type="FunFam" id="3.30.980.10:FF:000004">
    <property type="entry name" value="Alanine--tRNA ligase, cytoplasmic"/>
    <property type="match status" value="1"/>
</dbReference>
<keyword evidence="4 11" id="KW-0479">Metal-binding</keyword>
<dbReference type="FunFam" id="3.30.930.10:FF:000004">
    <property type="entry name" value="Alanine--tRNA ligase"/>
    <property type="match status" value="1"/>
</dbReference>
<dbReference type="InterPro" id="IPR002318">
    <property type="entry name" value="Ala-tRNA-lgiase_IIc"/>
</dbReference>
<dbReference type="Proteomes" id="UP000229641">
    <property type="component" value="Unassembled WGS sequence"/>
</dbReference>
<keyword evidence="12" id="KW-0812">Transmembrane</keyword>
<comment type="similarity">
    <text evidence="1 11">Belongs to the class-II aminoacyl-tRNA synthetase family.</text>
</comment>
<dbReference type="InterPro" id="IPR018164">
    <property type="entry name" value="Ala-tRNA-synth_IIc_N"/>
</dbReference>
<dbReference type="AlphaFoldDB" id="A0A2H0LVI2"/>
<dbReference type="GO" id="GO:0004813">
    <property type="term" value="F:alanine-tRNA ligase activity"/>
    <property type="evidence" value="ECO:0007669"/>
    <property type="project" value="UniProtKB-UniRule"/>
</dbReference>
<keyword evidence="11" id="KW-0963">Cytoplasm</keyword>
<evidence type="ECO:0000256" key="5">
    <source>
        <dbReference type="ARBA" id="ARBA00022741"/>
    </source>
</evidence>
<keyword evidence="2 11" id="KW-0820">tRNA-binding</keyword>
<organism evidence="14 15">
    <name type="scientific">Candidatus Ghiorseimicrobium undicola</name>
    <dbReference type="NCBI Taxonomy" id="1974746"/>
    <lineage>
        <taxon>Bacteria</taxon>
        <taxon>Pseudomonadati</taxon>
        <taxon>Candidatus Omnitrophota</taxon>
        <taxon>Candidatus Ghiorseimicrobium</taxon>
    </lineage>
</organism>
<dbReference type="CDD" id="cd00673">
    <property type="entry name" value="AlaRS_core"/>
    <property type="match status" value="1"/>
</dbReference>
<dbReference type="SUPFAM" id="SSF101353">
    <property type="entry name" value="Putative anticodon-binding domain of alanyl-tRNA synthetase (AlaRS)"/>
    <property type="match status" value="1"/>
</dbReference>
<dbReference type="EMBL" id="PCWA01000109">
    <property type="protein sequence ID" value="PIQ88402.1"/>
    <property type="molecule type" value="Genomic_DNA"/>
</dbReference>
<dbReference type="Gene3D" id="3.10.310.40">
    <property type="match status" value="1"/>
</dbReference>
<evidence type="ECO:0000256" key="9">
    <source>
        <dbReference type="ARBA" id="ARBA00022917"/>
    </source>
</evidence>
<dbReference type="InterPro" id="IPR018165">
    <property type="entry name" value="Ala-tRNA-synth_IIc_core"/>
</dbReference>
<dbReference type="PANTHER" id="PTHR11777">
    <property type="entry name" value="ALANYL-TRNA SYNTHETASE"/>
    <property type="match status" value="1"/>
</dbReference>
<name>A0A2H0LVI2_9BACT</name>
<keyword evidence="10 11" id="KW-0030">Aminoacyl-tRNA synthetase</keyword>
<dbReference type="Gene3D" id="3.30.980.10">
    <property type="entry name" value="Threonyl-trna Synthetase, Chain A, domain 2"/>
    <property type="match status" value="1"/>
</dbReference>
<dbReference type="InterPro" id="IPR012947">
    <property type="entry name" value="tRNA_SAD"/>
</dbReference>
<evidence type="ECO:0000256" key="6">
    <source>
        <dbReference type="ARBA" id="ARBA00022833"/>
    </source>
</evidence>
<dbReference type="NCBIfam" id="TIGR00344">
    <property type="entry name" value="alaS"/>
    <property type="match status" value="1"/>
</dbReference>
<dbReference type="InterPro" id="IPR018162">
    <property type="entry name" value="Ala-tRNA-ligase_IIc_anticod-bd"/>
</dbReference>
<evidence type="ECO:0000256" key="8">
    <source>
        <dbReference type="ARBA" id="ARBA00022884"/>
    </source>
</evidence>
<comment type="function">
    <text evidence="11">Catalyzes the attachment of alanine to tRNA(Ala) in a two-step reaction: alanine is first activated by ATP to form Ala-AMP and then transferred to the acceptor end of tRNA(Ala). Also edits incorrectly charged Ser-tRNA(Ala) and Gly-tRNA(Ala) via its editing domain.</text>
</comment>
<keyword evidence="12" id="KW-1133">Transmembrane helix</keyword>
<evidence type="ECO:0000256" key="1">
    <source>
        <dbReference type="ARBA" id="ARBA00008226"/>
    </source>
</evidence>
<dbReference type="GO" id="GO:0006419">
    <property type="term" value="P:alanyl-tRNA aminoacylation"/>
    <property type="evidence" value="ECO:0007669"/>
    <property type="project" value="UniProtKB-UniRule"/>
</dbReference>
<dbReference type="GO" id="GO:0002161">
    <property type="term" value="F:aminoacyl-tRNA deacylase activity"/>
    <property type="evidence" value="ECO:0007669"/>
    <property type="project" value="TreeGrafter"/>
</dbReference>
<dbReference type="PANTHER" id="PTHR11777:SF9">
    <property type="entry name" value="ALANINE--TRNA LIGASE, CYTOPLASMIC"/>
    <property type="match status" value="1"/>
</dbReference>
<dbReference type="Pfam" id="PF07973">
    <property type="entry name" value="tRNA_SAD"/>
    <property type="match status" value="1"/>
</dbReference>
<dbReference type="InterPro" id="IPR023033">
    <property type="entry name" value="Ala_tRNA_ligase_euk/bac"/>
</dbReference>
<keyword evidence="8 11" id="KW-0694">RNA-binding</keyword>
<dbReference type="GO" id="GO:0000049">
    <property type="term" value="F:tRNA binding"/>
    <property type="evidence" value="ECO:0007669"/>
    <property type="project" value="UniProtKB-KW"/>
</dbReference>
<comment type="subcellular location">
    <subcellularLocation>
        <location evidence="11">Cytoplasm</location>
    </subcellularLocation>
</comment>
<dbReference type="Gene3D" id="3.30.930.10">
    <property type="entry name" value="Bira Bifunctional Protein, Domain 2"/>
    <property type="match status" value="1"/>
</dbReference>
<dbReference type="SUPFAM" id="SSF55186">
    <property type="entry name" value="ThrRS/AlaRS common domain"/>
    <property type="match status" value="1"/>
</dbReference>
<keyword evidence="6 11" id="KW-0862">Zinc</keyword>
<comment type="catalytic activity">
    <reaction evidence="11">
        <text>tRNA(Ala) + L-alanine + ATP = L-alanyl-tRNA(Ala) + AMP + diphosphate</text>
        <dbReference type="Rhea" id="RHEA:12540"/>
        <dbReference type="Rhea" id="RHEA-COMP:9657"/>
        <dbReference type="Rhea" id="RHEA-COMP:9923"/>
        <dbReference type="ChEBI" id="CHEBI:30616"/>
        <dbReference type="ChEBI" id="CHEBI:33019"/>
        <dbReference type="ChEBI" id="CHEBI:57972"/>
        <dbReference type="ChEBI" id="CHEBI:78442"/>
        <dbReference type="ChEBI" id="CHEBI:78497"/>
        <dbReference type="ChEBI" id="CHEBI:456215"/>
        <dbReference type="EC" id="6.1.1.7"/>
    </reaction>
</comment>
<keyword evidence="12" id="KW-0472">Membrane</keyword>
<dbReference type="InterPro" id="IPR018163">
    <property type="entry name" value="Thr/Ala-tRNA-synth_IIc_edit"/>
</dbReference>
<feature type="transmembrane region" description="Helical" evidence="12">
    <location>
        <begin position="777"/>
        <end position="799"/>
    </location>
</feature>
<dbReference type="InterPro" id="IPR009000">
    <property type="entry name" value="Transl_B-barrel_sf"/>
</dbReference>